<dbReference type="AlphaFoldDB" id="A0AAD1XV37"/>
<comment type="caution">
    <text evidence="2">The sequence shown here is derived from an EMBL/GenBank/DDBJ whole genome shotgun (WGS) entry which is preliminary data.</text>
</comment>
<keyword evidence="1" id="KW-0472">Membrane</keyword>
<protein>
    <submittedName>
        <fullName evidence="2">Uncharacterized protein</fullName>
    </submittedName>
</protein>
<dbReference type="EMBL" id="CAMPGE010020540">
    <property type="protein sequence ID" value="CAI2378775.1"/>
    <property type="molecule type" value="Genomic_DNA"/>
</dbReference>
<dbReference type="Proteomes" id="UP001295684">
    <property type="component" value="Unassembled WGS sequence"/>
</dbReference>
<name>A0AAD1XV37_EUPCR</name>
<sequence length="190" mass="21423">MLILSGGIWRPSNLSMCDSDELIGGMEFLMWNSFWKDLLEPDTDSELGSNSLACSTISKWLPVSLLCRLWSLNCVNLPPALFQVFILCRLNRLWTCSEFLMLCESLRTSSHTLRLALNKASCFDSSFETWLADMSSFLIINALLVCNLFLLRFLVFTNKSFVLQGMKPQSSLLGSNLFPNSSTVLSLELL</sequence>
<evidence type="ECO:0000313" key="2">
    <source>
        <dbReference type="EMBL" id="CAI2378775.1"/>
    </source>
</evidence>
<proteinExistence type="predicted"/>
<feature type="transmembrane region" description="Helical" evidence="1">
    <location>
        <begin position="137"/>
        <end position="157"/>
    </location>
</feature>
<keyword evidence="1" id="KW-0812">Transmembrane</keyword>
<keyword evidence="3" id="KW-1185">Reference proteome</keyword>
<keyword evidence="1" id="KW-1133">Transmembrane helix</keyword>
<gene>
    <name evidence="2" type="ORF">ECRASSUSDP1_LOCUS20175</name>
</gene>
<evidence type="ECO:0000313" key="3">
    <source>
        <dbReference type="Proteomes" id="UP001295684"/>
    </source>
</evidence>
<accession>A0AAD1XV37</accession>
<reference evidence="2" key="1">
    <citation type="submission" date="2023-07" db="EMBL/GenBank/DDBJ databases">
        <authorList>
            <consortium name="AG Swart"/>
            <person name="Singh M."/>
            <person name="Singh A."/>
            <person name="Seah K."/>
            <person name="Emmerich C."/>
        </authorList>
    </citation>
    <scope>NUCLEOTIDE SEQUENCE</scope>
    <source>
        <strain evidence="2">DP1</strain>
    </source>
</reference>
<organism evidence="2 3">
    <name type="scientific">Euplotes crassus</name>
    <dbReference type="NCBI Taxonomy" id="5936"/>
    <lineage>
        <taxon>Eukaryota</taxon>
        <taxon>Sar</taxon>
        <taxon>Alveolata</taxon>
        <taxon>Ciliophora</taxon>
        <taxon>Intramacronucleata</taxon>
        <taxon>Spirotrichea</taxon>
        <taxon>Hypotrichia</taxon>
        <taxon>Euplotida</taxon>
        <taxon>Euplotidae</taxon>
        <taxon>Moneuplotes</taxon>
    </lineage>
</organism>
<evidence type="ECO:0000256" key="1">
    <source>
        <dbReference type="SAM" id="Phobius"/>
    </source>
</evidence>